<dbReference type="Gene3D" id="1.10.10.10">
    <property type="entry name" value="Winged helix-like DNA-binding domain superfamily/Winged helix DNA-binding domain"/>
    <property type="match status" value="1"/>
</dbReference>
<reference evidence="3 4" key="1">
    <citation type="submission" date="2020-08" db="EMBL/GenBank/DDBJ databases">
        <title>Genomic Encyclopedia of Type Strains, Phase IV (KMG-IV): sequencing the most valuable type-strain genomes for metagenomic binning, comparative biology and taxonomic classification.</title>
        <authorList>
            <person name="Goeker M."/>
        </authorList>
    </citation>
    <scope>NUCLEOTIDE SEQUENCE [LARGE SCALE GENOMIC DNA]</scope>
    <source>
        <strain evidence="3 4">DSM 2461</strain>
    </source>
</reference>
<proteinExistence type="predicted"/>
<sequence length="285" mass="32687">MIDKLMDFGLSRLEAAVYIALLGEPGITGYRLSHNLNKPTANIYKALRSLEHKGLVRMDKSAGTQLIHPVPVEEYLNVREMEFKSRSRELKEGLKKLERKNSEYRIARLDSYEQAVGKALQILEDAESVVVIVGFEEVLGELKDLIARRGREGVDILVYTYSPLVLEGCRVYYSEADAEIWRAVPERAFDIAADGKVFMISNFRNDYSEVIEALFGNHVYLSLMIFNSLSRNILFLEMEQSELLSEQTRSELKSFLREHKSLLAEELPGVRNFFKRYGIKTSPEH</sequence>
<gene>
    <name evidence="3" type="ORF">HNR50_003693</name>
</gene>
<dbReference type="InterPro" id="IPR036388">
    <property type="entry name" value="WH-like_DNA-bd_sf"/>
</dbReference>
<dbReference type="PANTHER" id="PTHR34293">
    <property type="entry name" value="HTH-TYPE TRANSCRIPTIONAL REGULATOR TRMBL2"/>
    <property type="match status" value="1"/>
</dbReference>
<name>A0A841RDA0_9SPIO</name>
<evidence type="ECO:0000256" key="1">
    <source>
        <dbReference type="SAM" id="Coils"/>
    </source>
</evidence>
<dbReference type="InterPro" id="IPR036390">
    <property type="entry name" value="WH_DNA-bd_sf"/>
</dbReference>
<dbReference type="RefSeq" id="WP_184748243.1">
    <property type="nucleotide sequence ID" value="NZ_JACHGJ010000009.1"/>
</dbReference>
<accession>A0A841RDA0</accession>
<dbReference type="EMBL" id="JACHGJ010000009">
    <property type="protein sequence ID" value="MBB6482005.1"/>
    <property type="molecule type" value="Genomic_DNA"/>
</dbReference>
<dbReference type="Pfam" id="PF01978">
    <property type="entry name" value="TrmB"/>
    <property type="match status" value="1"/>
</dbReference>
<feature type="domain" description="Transcription regulator TrmB N-terminal" evidence="2">
    <location>
        <begin position="5"/>
        <end position="73"/>
    </location>
</feature>
<comment type="caution">
    <text evidence="3">The sequence shown here is derived from an EMBL/GenBank/DDBJ whole genome shotgun (WGS) entry which is preliminary data.</text>
</comment>
<protein>
    <submittedName>
        <fullName evidence="3">Sugar-specific transcriptional regulator TrmB</fullName>
    </submittedName>
</protein>
<dbReference type="AlphaFoldDB" id="A0A841RDA0"/>
<dbReference type="PANTHER" id="PTHR34293:SF1">
    <property type="entry name" value="HTH-TYPE TRANSCRIPTIONAL REGULATOR TRMBL2"/>
    <property type="match status" value="1"/>
</dbReference>
<evidence type="ECO:0000259" key="2">
    <source>
        <dbReference type="Pfam" id="PF01978"/>
    </source>
</evidence>
<evidence type="ECO:0000313" key="3">
    <source>
        <dbReference type="EMBL" id="MBB6482005.1"/>
    </source>
</evidence>
<evidence type="ECO:0000313" key="4">
    <source>
        <dbReference type="Proteomes" id="UP000587760"/>
    </source>
</evidence>
<keyword evidence="4" id="KW-1185">Reference proteome</keyword>
<feature type="coiled-coil region" evidence="1">
    <location>
        <begin position="80"/>
        <end position="107"/>
    </location>
</feature>
<dbReference type="SUPFAM" id="SSF46785">
    <property type="entry name" value="Winged helix' DNA-binding domain"/>
    <property type="match status" value="1"/>
</dbReference>
<dbReference type="InterPro" id="IPR051797">
    <property type="entry name" value="TrmB-like"/>
</dbReference>
<dbReference type="InterPro" id="IPR002831">
    <property type="entry name" value="Tscrpt_reg_TrmB_N"/>
</dbReference>
<dbReference type="Proteomes" id="UP000587760">
    <property type="component" value="Unassembled WGS sequence"/>
</dbReference>
<keyword evidence="1" id="KW-0175">Coiled coil</keyword>
<organism evidence="3 4">
    <name type="scientific">Spirochaeta isovalerica</name>
    <dbReference type="NCBI Taxonomy" id="150"/>
    <lineage>
        <taxon>Bacteria</taxon>
        <taxon>Pseudomonadati</taxon>
        <taxon>Spirochaetota</taxon>
        <taxon>Spirochaetia</taxon>
        <taxon>Spirochaetales</taxon>
        <taxon>Spirochaetaceae</taxon>
        <taxon>Spirochaeta</taxon>
    </lineage>
</organism>